<feature type="non-terminal residue" evidence="3">
    <location>
        <position position="1490"/>
    </location>
</feature>
<dbReference type="InterPro" id="IPR000477">
    <property type="entry name" value="RT_dom"/>
</dbReference>
<reference evidence="3 4" key="2">
    <citation type="journal article" date="2017" name="Front. Plant Sci.">
        <title>Gene Classification and Mining of Molecular Markers Useful in Red Clover (Trifolium pratense) Breeding.</title>
        <authorList>
            <person name="Istvanek J."/>
            <person name="Dluhosova J."/>
            <person name="Dluhos P."/>
            <person name="Patkova L."/>
            <person name="Nedelnik J."/>
            <person name="Repkova J."/>
        </authorList>
    </citation>
    <scope>NUCLEOTIDE SEQUENCE [LARGE SCALE GENOMIC DNA]</scope>
    <source>
        <strain evidence="4">cv. Tatra</strain>
        <tissue evidence="3">Young leaves</tissue>
    </source>
</reference>
<organism evidence="3 4">
    <name type="scientific">Trifolium pratense</name>
    <name type="common">Red clover</name>
    <dbReference type="NCBI Taxonomy" id="57577"/>
    <lineage>
        <taxon>Eukaryota</taxon>
        <taxon>Viridiplantae</taxon>
        <taxon>Streptophyta</taxon>
        <taxon>Embryophyta</taxon>
        <taxon>Tracheophyta</taxon>
        <taxon>Spermatophyta</taxon>
        <taxon>Magnoliopsida</taxon>
        <taxon>eudicotyledons</taxon>
        <taxon>Gunneridae</taxon>
        <taxon>Pentapetalae</taxon>
        <taxon>rosids</taxon>
        <taxon>fabids</taxon>
        <taxon>Fabales</taxon>
        <taxon>Fabaceae</taxon>
        <taxon>Papilionoideae</taxon>
        <taxon>50 kb inversion clade</taxon>
        <taxon>NPAAA clade</taxon>
        <taxon>Hologalegina</taxon>
        <taxon>IRL clade</taxon>
        <taxon>Trifolieae</taxon>
        <taxon>Trifolium</taxon>
    </lineage>
</organism>
<dbReference type="InterPro" id="IPR043502">
    <property type="entry name" value="DNA/RNA_pol_sf"/>
</dbReference>
<dbReference type="InterPro" id="IPR026960">
    <property type="entry name" value="RVT-Znf"/>
</dbReference>
<gene>
    <name evidence="3" type="ORF">L195_g011722</name>
</gene>
<comment type="caution">
    <text evidence="3">The sequence shown here is derived from an EMBL/GenBank/DDBJ whole genome shotgun (WGS) entry which is preliminary data.</text>
</comment>
<dbReference type="Pfam" id="PF13966">
    <property type="entry name" value="zf-RVT"/>
    <property type="match status" value="1"/>
</dbReference>
<dbReference type="STRING" id="57577.A0A2K3PIB3"/>
<evidence type="ECO:0000313" key="4">
    <source>
        <dbReference type="Proteomes" id="UP000236291"/>
    </source>
</evidence>
<dbReference type="Pfam" id="PF00078">
    <property type="entry name" value="RVT_1"/>
    <property type="match status" value="1"/>
</dbReference>
<sequence length="1490" mass="170052">MSYNIQNVFHRQGYFGIKVTPLGSNLTLLEGQEDGEVQSLLGDAKGWLDQWFKEIRPWSSKDIDVERTIWLRVYGIPIHAWNVQFFTKLVKPWGTFINEDDVTLKKISMDVARLMIRTSCQQVIDEFIDVKVNGDIFHLRVLEDSYGHMRIMIPHNQGRDGRDSEVESEEEEEEKEEVREAWLEGELVERELEEGADNLIALTPVTNVDHDQNKWSNSILGHNNVEEERGVNSNCLKEGEKEKDSRSVEVGILLGQEEGAGGPQNSNNTVLSIAGGVMRNMTQSENVGCLQNSMLSLNSEGGGVRHKIGGVYSDGPRNVYLKLNKGGPAFSPKHKHLSQDSIGKVKNCVNPTPANVRKQQRTIQNLKLKIPTPAFSNSASYAKSLEDEASSRHIVSITDGVSRNPYSRSRASKKTATSLSSAGEVLCCSSLSSTDFRNCNRKFLEKYDLEQAHKVWRGVVELGVEGAEVEEVYVEKILINEKSDEAARLLREQNQQEVDWLAKEFVGLSGGGDFNAIMSSDERRGSGSNVRKSERAEFSSFLEAMECSNLNWGPKPFQFNNCWIDHPQFFDFVKSVWEQSEVRGKKAYVIKEKMKRLKEALRTWNKEVFSIMDLGIDKTVQELNEVEDLIGNVDPSSLNSKDLVKKFWEQIHSKESLLRQKARSKWIQEGDSNSRFFHSSIKGRRRRNQIVMLKKGADWLEGVAAIKKEAKDHFSKHLSEEWSLRPFLQGLDFNSLSTDDNAMLLAPFDEVEVKDIIWSCDGNKSPGPDGFNIMFFKSRWSIVKKDVMNFLGEFHEKALLPKALTASFLTLIPKKDHPQDLFDYRPICLIGSLYKILSKILANRLKRVLGKLISKCQSAFLPQRQILDGVVVLNEVMDLAKRSKDSCMLFKVDFERAYDTVSWGFLERMMIKMGFSEGWLNWMRACIFQSSMSVLVNGSPTEDFIIGRGLRQGDPLSPFLFLIVAEGLAGMMKKAVSIGKFKGFKVNANLHFELLQFADDTIIMGEDSWENIWAIKSLLRGFELVSGLKINFEKSKLYGVNVDSCFLKAGAAFLSCNTAATPFKFLGIPVGANPRRRETWNPVLEAMTKRLNSWNSRNLSFGGRLTLINSVLASIPLYFFSFFKAPICVLKSIERIQRNFLWGGSLEEKKLCWVKWDQVCLPKEEGGLRVKNLELFNLALLCKWKWRLLHNDDAIWFDLLRHRYKSFPSFLLGDHETVSYANSSIWWRDVISSGRGVSDNWFKSNISCRVGNGHNTNFWNFRWYGNQAFCELFPDLYAKEVRKNVSVAELLGGAGSGLMWRWNWATPLDVNEEQQALNLQGLLADFSLHPTNQDQWRWLSESNGVFSVKSCYFSLLETRQAEYVEENVLEAIKRLWKTDVPSKIKVFGWRLLLNKLPTRAALNHRGKILPLGAEGWHHFTLFGDLFNVKDKGCVRYLVWLATSWNIWKFRNLVIFKGVLPDVSSVVDAIKLSSWVWFTNRYGRKSCYPFS</sequence>
<accession>A0A2K3PIB3</accession>
<evidence type="ECO:0000259" key="2">
    <source>
        <dbReference type="PROSITE" id="PS50878"/>
    </source>
</evidence>
<dbReference type="SUPFAM" id="SSF56672">
    <property type="entry name" value="DNA/RNA polymerases"/>
    <property type="match status" value="1"/>
</dbReference>
<dbReference type="Proteomes" id="UP000236291">
    <property type="component" value="Unassembled WGS sequence"/>
</dbReference>
<feature type="region of interest" description="Disordered" evidence="1">
    <location>
        <begin position="153"/>
        <end position="176"/>
    </location>
</feature>
<feature type="domain" description="Reverse transcriptase" evidence="2">
    <location>
        <begin position="793"/>
        <end position="1070"/>
    </location>
</feature>
<feature type="compositionally biased region" description="Acidic residues" evidence="1">
    <location>
        <begin position="166"/>
        <end position="175"/>
    </location>
</feature>
<name>A0A2K3PIB3_TRIPR</name>
<dbReference type="PROSITE" id="PS50878">
    <property type="entry name" value="RT_POL"/>
    <property type="match status" value="1"/>
</dbReference>
<reference evidence="3 4" key="1">
    <citation type="journal article" date="2014" name="Am. J. Bot.">
        <title>Genome assembly and annotation for red clover (Trifolium pratense; Fabaceae).</title>
        <authorList>
            <person name="Istvanek J."/>
            <person name="Jaros M."/>
            <person name="Krenek A."/>
            <person name="Repkova J."/>
        </authorList>
    </citation>
    <scope>NUCLEOTIDE SEQUENCE [LARGE SCALE GENOMIC DNA]</scope>
    <source>
        <strain evidence="4">cv. Tatra</strain>
        <tissue evidence="3">Young leaves</tissue>
    </source>
</reference>
<dbReference type="PANTHER" id="PTHR33116">
    <property type="entry name" value="REVERSE TRANSCRIPTASE ZINC-BINDING DOMAIN-CONTAINING PROTEIN-RELATED-RELATED"/>
    <property type="match status" value="1"/>
</dbReference>
<dbReference type="PANTHER" id="PTHR33116:SF78">
    <property type="entry name" value="OS12G0587133 PROTEIN"/>
    <property type="match status" value="1"/>
</dbReference>
<dbReference type="CDD" id="cd01650">
    <property type="entry name" value="RT_nLTR_like"/>
    <property type="match status" value="1"/>
</dbReference>
<proteinExistence type="predicted"/>
<protein>
    <submittedName>
        <fullName evidence="3">Ribonuclease H</fullName>
    </submittedName>
</protein>
<dbReference type="ExpressionAtlas" id="A0A2K3PIB3">
    <property type="expression patterns" value="baseline"/>
</dbReference>
<evidence type="ECO:0000313" key="3">
    <source>
        <dbReference type="EMBL" id="PNY15032.1"/>
    </source>
</evidence>
<dbReference type="EMBL" id="ASHM01007336">
    <property type="protein sequence ID" value="PNY15032.1"/>
    <property type="molecule type" value="Genomic_DNA"/>
</dbReference>
<evidence type="ECO:0000256" key="1">
    <source>
        <dbReference type="SAM" id="MobiDB-lite"/>
    </source>
</evidence>